<dbReference type="EMBL" id="CAJJDM010000022">
    <property type="protein sequence ID" value="CAD8056294.1"/>
    <property type="molecule type" value="Genomic_DNA"/>
</dbReference>
<dbReference type="AlphaFoldDB" id="A0A8S1L011"/>
<evidence type="ECO:0000313" key="2">
    <source>
        <dbReference type="EMBL" id="CAD8056294.1"/>
    </source>
</evidence>
<gene>
    <name evidence="2" type="ORF">PPRIM_AZ9-3.1.T0240240</name>
</gene>
<dbReference type="Proteomes" id="UP000688137">
    <property type="component" value="Unassembled WGS sequence"/>
</dbReference>
<protein>
    <submittedName>
        <fullName evidence="2">Uncharacterized protein</fullName>
    </submittedName>
</protein>
<proteinExistence type="predicted"/>
<accession>A0A8S1L011</accession>
<evidence type="ECO:0000313" key="3">
    <source>
        <dbReference type="Proteomes" id="UP000688137"/>
    </source>
</evidence>
<comment type="caution">
    <text evidence="2">The sequence shown here is derived from an EMBL/GenBank/DDBJ whole genome shotgun (WGS) entry which is preliminary data.</text>
</comment>
<name>A0A8S1L011_PARPR</name>
<evidence type="ECO:0000256" key="1">
    <source>
        <dbReference type="SAM" id="Coils"/>
    </source>
</evidence>
<feature type="coiled-coil region" evidence="1">
    <location>
        <begin position="120"/>
        <end position="181"/>
    </location>
</feature>
<sequence length="242" mass="28372">MSLNTTMPYYRNTSREIKTVREIIQAEAIKSARILNRDKVKVKQNTSIGDLNRSKRKTNNSFYDNRNITQNENANILQCYLANAFQEKKKHLQKIQIQEINNKNKFEENKQKEIKYLMRIAELEKESSKLTEMVSKLKKENTQIKQSSNRESIVLQLQESLNQQRIENQILKKQLIHLQNTHNNINNSIQKKVDIQKSITLNTTYTINTANTINNTFNDIIKSKEYIPSYLLALSLAELIKN</sequence>
<keyword evidence="3" id="KW-1185">Reference proteome</keyword>
<organism evidence="2 3">
    <name type="scientific">Paramecium primaurelia</name>
    <dbReference type="NCBI Taxonomy" id="5886"/>
    <lineage>
        <taxon>Eukaryota</taxon>
        <taxon>Sar</taxon>
        <taxon>Alveolata</taxon>
        <taxon>Ciliophora</taxon>
        <taxon>Intramacronucleata</taxon>
        <taxon>Oligohymenophorea</taxon>
        <taxon>Peniculida</taxon>
        <taxon>Parameciidae</taxon>
        <taxon>Paramecium</taxon>
    </lineage>
</organism>
<reference evidence="2" key="1">
    <citation type="submission" date="2021-01" db="EMBL/GenBank/DDBJ databases">
        <authorList>
            <consortium name="Genoscope - CEA"/>
            <person name="William W."/>
        </authorList>
    </citation>
    <scope>NUCLEOTIDE SEQUENCE</scope>
</reference>
<keyword evidence="1" id="KW-0175">Coiled coil</keyword>